<name>A0A1I5RC08_9GAMM</name>
<evidence type="ECO:0000313" key="3">
    <source>
        <dbReference type="Proteomes" id="UP000182692"/>
    </source>
</evidence>
<keyword evidence="1" id="KW-0175">Coiled coil</keyword>
<proteinExistence type="predicted"/>
<dbReference type="STRING" id="1121869.SAMN03084138_02513"/>
<accession>A0A1I5RC08</accession>
<organism evidence="2 3">
    <name type="scientific">Enterovibrio norvegicus DSM 15893</name>
    <dbReference type="NCBI Taxonomy" id="1121869"/>
    <lineage>
        <taxon>Bacteria</taxon>
        <taxon>Pseudomonadati</taxon>
        <taxon>Pseudomonadota</taxon>
        <taxon>Gammaproteobacteria</taxon>
        <taxon>Vibrionales</taxon>
        <taxon>Vibrionaceae</taxon>
        <taxon>Enterovibrio</taxon>
    </lineage>
</organism>
<dbReference type="EMBL" id="FOWR01000017">
    <property type="protein sequence ID" value="SFP55877.1"/>
    <property type="molecule type" value="Genomic_DNA"/>
</dbReference>
<dbReference type="OrthoDB" id="9902301at2"/>
<reference evidence="2 3" key="1">
    <citation type="submission" date="2016-10" db="EMBL/GenBank/DDBJ databases">
        <authorList>
            <person name="de Groot N.N."/>
        </authorList>
    </citation>
    <scope>NUCLEOTIDE SEQUENCE [LARGE SCALE GENOMIC DNA]</scope>
    <source>
        <strain evidence="2 3">DSM 15893</strain>
    </source>
</reference>
<gene>
    <name evidence="2" type="ORF">SAMN03084138_02513</name>
</gene>
<feature type="coiled-coil region" evidence="1">
    <location>
        <begin position="57"/>
        <end position="91"/>
    </location>
</feature>
<protein>
    <submittedName>
        <fullName evidence="2">Uncharacterized protein</fullName>
    </submittedName>
</protein>
<dbReference type="AlphaFoldDB" id="A0A1I5RC08"/>
<sequence length="106" mass="11894">MATIRENLVNAINDLNKLLLIAETDAQRAQIRIDRLALYRQLEDVIFAELNHQDEDVKTALEEVESLAGLADEAKRDIQKIEKLFKKVAKAVKAIEKAVKAAGKIL</sequence>
<evidence type="ECO:0000256" key="1">
    <source>
        <dbReference type="SAM" id="Coils"/>
    </source>
</evidence>
<dbReference type="Proteomes" id="UP000182692">
    <property type="component" value="Unassembled WGS sequence"/>
</dbReference>
<dbReference type="GeneID" id="35870908"/>
<dbReference type="RefSeq" id="WP_017008314.1">
    <property type="nucleotide sequence ID" value="NZ_FOWR01000017.1"/>
</dbReference>
<evidence type="ECO:0000313" key="2">
    <source>
        <dbReference type="EMBL" id="SFP55877.1"/>
    </source>
</evidence>